<dbReference type="Gene3D" id="3.40.140.10">
    <property type="entry name" value="Cytidine Deaminase, domain 2"/>
    <property type="match status" value="1"/>
</dbReference>
<evidence type="ECO:0000313" key="5">
    <source>
        <dbReference type="Proteomes" id="UP000288012"/>
    </source>
</evidence>
<dbReference type="GO" id="GO:0008270">
    <property type="term" value="F:zinc ion binding"/>
    <property type="evidence" value="ECO:0007669"/>
    <property type="project" value="InterPro"/>
</dbReference>
<name>A0A433JHC6_9GAMM</name>
<feature type="domain" description="CMP/dCMP-type deaminase" evidence="3">
    <location>
        <begin position="3"/>
        <end position="111"/>
    </location>
</feature>
<gene>
    <name evidence="4" type="ORF">EKM59_09645</name>
</gene>
<dbReference type="SUPFAM" id="SSF53927">
    <property type="entry name" value="Cytidine deaminase-like"/>
    <property type="match status" value="1"/>
</dbReference>
<evidence type="ECO:0000256" key="1">
    <source>
        <dbReference type="ARBA" id="ARBA00022723"/>
    </source>
</evidence>
<dbReference type="GO" id="GO:0016787">
    <property type="term" value="F:hydrolase activity"/>
    <property type="evidence" value="ECO:0007669"/>
    <property type="project" value="InterPro"/>
</dbReference>
<dbReference type="OrthoDB" id="9802676at2"/>
<dbReference type="InterPro" id="IPR016192">
    <property type="entry name" value="APOBEC/CMP_deaminase_Zn-bd"/>
</dbReference>
<dbReference type="PROSITE" id="PS00903">
    <property type="entry name" value="CYT_DCMP_DEAMINASES_1"/>
    <property type="match status" value="1"/>
</dbReference>
<dbReference type="Pfam" id="PF00383">
    <property type="entry name" value="dCMP_cyt_deam_1"/>
    <property type="match status" value="1"/>
</dbReference>
<comment type="caution">
    <text evidence="4">The sequence shown here is derived from an EMBL/GenBank/DDBJ whole genome shotgun (WGS) entry which is preliminary data.</text>
</comment>
<evidence type="ECO:0000259" key="3">
    <source>
        <dbReference type="PROSITE" id="PS51747"/>
    </source>
</evidence>
<dbReference type="CDD" id="cd01285">
    <property type="entry name" value="nucleoside_deaminase"/>
    <property type="match status" value="1"/>
</dbReference>
<accession>A0A433JHC6</accession>
<dbReference type="PANTHER" id="PTHR11079:SF179">
    <property type="entry name" value="TRNA(ADENINE(34)) DEAMINASE, CHLOROPLASTIC"/>
    <property type="match status" value="1"/>
</dbReference>
<evidence type="ECO:0000313" key="4">
    <source>
        <dbReference type="EMBL" id="RUQ81716.1"/>
    </source>
</evidence>
<dbReference type="PROSITE" id="PS51747">
    <property type="entry name" value="CYT_DCMP_DEAMINASES_2"/>
    <property type="match status" value="1"/>
</dbReference>
<keyword evidence="2" id="KW-0862">Zinc</keyword>
<reference evidence="4 5" key="1">
    <citation type="submission" date="2018-12" db="EMBL/GenBank/DDBJ databases">
        <title>Legionella sp,whole genome shotgun sequence.</title>
        <authorList>
            <person name="Wu H."/>
        </authorList>
    </citation>
    <scope>NUCLEOTIDE SEQUENCE [LARGE SCALE GENOMIC DNA]</scope>
    <source>
        <strain evidence="5">km714</strain>
    </source>
</reference>
<dbReference type="InterPro" id="IPR002125">
    <property type="entry name" value="CMP_dCMP_dom"/>
</dbReference>
<proteinExistence type="predicted"/>
<protein>
    <submittedName>
        <fullName evidence="4">Nucleoside deaminase</fullName>
    </submittedName>
</protein>
<keyword evidence="1" id="KW-0479">Metal-binding</keyword>
<dbReference type="RefSeq" id="WP_126953132.1">
    <property type="nucleotide sequence ID" value="NZ_RZGR01000033.1"/>
</dbReference>
<dbReference type="AlphaFoldDB" id="A0A433JHC6"/>
<organism evidence="4 5">
    <name type="scientific">Legionella septentrionalis</name>
    <dbReference type="NCBI Taxonomy" id="2498109"/>
    <lineage>
        <taxon>Bacteria</taxon>
        <taxon>Pseudomonadati</taxon>
        <taxon>Pseudomonadota</taxon>
        <taxon>Gammaproteobacteria</taxon>
        <taxon>Legionellales</taxon>
        <taxon>Legionellaceae</taxon>
        <taxon>Legionella</taxon>
    </lineage>
</organism>
<dbReference type="EMBL" id="RZGR01000033">
    <property type="protein sequence ID" value="RUQ81716.1"/>
    <property type="molecule type" value="Genomic_DNA"/>
</dbReference>
<dbReference type="InterPro" id="IPR016193">
    <property type="entry name" value="Cytidine_deaminase-like"/>
</dbReference>
<keyword evidence="5" id="KW-1185">Reference proteome</keyword>
<sequence>MNNYIYNFMRETIEVAALNPKAPYASILVYDDRDILVKSVNNSHVHPLMHGELSVLNILFNDGFSDDRTKLSIYSTAEPCPMCAAAIYWSMIPKIIYGTSIPFLHNLFGRQIQVRAKEIFSKTPNFYNCNLIEGVMENECNSLFIKAKEIRDLESIS</sequence>
<dbReference type="PANTHER" id="PTHR11079">
    <property type="entry name" value="CYTOSINE DEAMINASE FAMILY MEMBER"/>
    <property type="match status" value="1"/>
</dbReference>
<evidence type="ECO:0000256" key="2">
    <source>
        <dbReference type="ARBA" id="ARBA00022833"/>
    </source>
</evidence>
<dbReference type="Proteomes" id="UP000288012">
    <property type="component" value="Unassembled WGS sequence"/>
</dbReference>